<feature type="transmembrane region" description="Helical" evidence="1">
    <location>
        <begin position="13"/>
        <end position="34"/>
    </location>
</feature>
<proteinExistence type="predicted"/>
<evidence type="ECO:0000256" key="1">
    <source>
        <dbReference type="SAM" id="Phobius"/>
    </source>
</evidence>
<name>A0A238X1U0_HALVU</name>
<dbReference type="Proteomes" id="UP000198397">
    <property type="component" value="Unassembled WGS sequence"/>
</dbReference>
<keyword evidence="1" id="KW-0812">Transmembrane</keyword>
<dbReference type="RefSeq" id="WP_089385210.1">
    <property type="nucleotide sequence ID" value="NZ_FZNQ01000012.1"/>
</dbReference>
<sequence>MAELSTAEIAFRLFVAGVAMVGPTLLFLGFWRFLMWLRDDRLIDVMVARGVLDEQPAPSAADVLATATASHPGARRCPFCEKQNLPGVRQCRGCGERL</sequence>
<keyword evidence="3" id="KW-1185">Reference proteome</keyword>
<evidence type="ECO:0000313" key="2">
    <source>
        <dbReference type="EMBL" id="SNR52702.1"/>
    </source>
</evidence>
<evidence type="ECO:0000313" key="3">
    <source>
        <dbReference type="Proteomes" id="UP000198397"/>
    </source>
</evidence>
<keyword evidence="1" id="KW-0472">Membrane</keyword>
<accession>A0A238X1U0</accession>
<protein>
    <submittedName>
        <fullName evidence="2">Uncharacterized protein</fullName>
    </submittedName>
</protein>
<dbReference type="AlphaFoldDB" id="A0A238X1U0"/>
<keyword evidence="1" id="KW-1133">Transmembrane helix</keyword>
<gene>
    <name evidence="2" type="ORF">SAMN06264855_11258</name>
</gene>
<organism evidence="2 3">
    <name type="scientific">Halorubrum vacuolatum</name>
    <name type="common">Natronobacterium vacuolatum</name>
    <dbReference type="NCBI Taxonomy" id="63740"/>
    <lineage>
        <taxon>Archaea</taxon>
        <taxon>Methanobacteriati</taxon>
        <taxon>Methanobacteriota</taxon>
        <taxon>Stenosarchaea group</taxon>
        <taxon>Halobacteria</taxon>
        <taxon>Halobacteriales</taxon>
        <taxon>Haloferacaceae</taxon>
        <taxon>Halorubrum</taxon>
    </lineage>
</organism>
<dbReference type="EMBL" id="FZNQ01000012">
    <property type="protein sequence ID" value="SNR52702.1"/>
    <property type="molecule type" value="Genomic_DNA"/>
</dbReference>
<reference evidence="2 3" key="1">
    <citation type="submission" date="2017-06" db="EMBL/GenBank/DDBJ databases">
        <authorList>
            <person name="Kim H.J."/>
            <person name="Triplett B.A."/>
        </authorList>
    </citation>
    <scope>NUCLEOTIDE SEQUENCE [LARGE SCALE GENOMIC DNA]</scope>
    <source>
        <strain evidence="2 3">DSM 8800</strain>
    </source>
</reference>
<dbReference type="OrthoDB" id="205136at2157"/>